<feature type="chain" id="PRO_5016429771" evidence="8">
    <location>
        <begin position="34"/>
        <end position="542"/>
    </location>
</feature>
<dbReference type="Pfam" id="PF20142">
    <property type="entry name" value="Scaffold"/>
    <property type="match status" value="1"/>
</dbReference>
<feature type="active site" description="Proton donor/acceptor" evidence="7">
    <location>
        <position position="434"/>
    </location>
</feature>
<accession>A0A327Y5I7</accession>
<name>A0A327Y5I7_9RHOB</name>
<feature type="signal peptide" evidence="8">
    <location>
        <begin position="1"/>
        <end position="33"/>
    </location>
</feature>
<keyword evidence="3" id="KW-0808">Transferase</keyword>
<protein>
    <submittedName>
        <fullName evidence="10">Murein L,D-transpeptidase YcbB/YkuD</fullName>
    </submittedName>
</protein>
<reference evidence="10 11" key="1">
    <citation type="submission" date="2018-06" db="EMBL/GenBank/DDBJ databases">
        <title>Genomic Encyclopedia of Archaeal and Bacterial Type Strains, Phase II (KMG-II): from individual species to whole genera.</title>
        <authorList>
            <person name="Goeker M."/>
        </authorList>
    </citation>
    <scope>NUCLEOTIDE SEQUENCE [LARGE SCALE GENOMIC DNA]</scope>
    <source>
        <strain evidence="10 11">DSM 22011</strain>
    </source>
</reference>
<keyword evidence="5 7" id="KW-0573">Peptidoglycan synthesis</keyword>
<evidence type="ECO:0000256" key="6">
    <source>
        <dbReference type="ARBA" id="ARBA00023316"/>
    </source>
</evidence>
<dbReference type="InterPro" id="IPR036365">
    <property type="entry name" value="PGBD-like_sf"/>
</dbReference>
<evidence type="ECO:0000256" key="3">
    <source>
        <dbReference type="ARBA" id="ARBA00022679"/>
    </source>
</evidence>
<dbReference type="SUPFAM" id="SSF141523">
    <property type="entry name" value="L,D-transpeptidase catalytic domain-like"/>
    <property type="match status" value="1"/>
</dbReference>
<feature type="active site" description="Nucleophile" evidence="7">
    <location>
        <position position="453"/>
    </location>
</feature>
<gene>
    <name evidence="10" type="ORF">ATI53_102637</name>
</gene>
<comment type="caution">
    <text evidence="10">The sequence shown here is derived from an EMBL/GenBank/DDBJ whole genome shotgun (WGS) entry which is preliminary data.</text>
</comment>
<dbReference type="AlphaFoldDB" id="A0A327Y5I7"/>
<dbReference type="Pfam" id="PF03734">
    <property type="entry name" value="YkuD"/>
    <property type="match status" value="1"/>
</dbReference>
<dbReference type="Gene3D" id="1.10.101.10">
    <property type="entry name" value="PGBD-like superfamily/PGBD"/>
    <property type="match status" value="1"/>
</dbReference>
<feature type="domain" description="L,D-TPase catalytic" evidence="9">
    <location>
        <begin position="303"/>
        <end position="478"/>
    </location>
</feature>
<evidence type="ECO:0000256" key="4">
    <source>
        <dbReference type="ARBA" id="ARBA00022960"/>
    </source>
</evidence>
<dbReference type="InterPro" id="IPR005490">
    <property type="entry name" value="LD_TPept_cat_dom"/>
</dbReference>
<dbReference type="PANTHER" id="PTHR41533:SF2">
    <property type="entry name" value="BLR7131 PROTEIN"/>
    <property type="match status" value="1"/>
</dbReference>
<evidence type="ECO:0000313" key="10">
    <source>
        <dbReference type="EMBL" id="RAK15015.1"/>
    </source>
</evidence>
<evidence type="ECO:0000313" key="11">
    <source>
        <dbReference type="Proteomes" id="UP000249165"/>
    </source>
</evidence>
<evidence type="ECO:0000259" key="9">
    <source>
        <dbReference type="PROSITE" id="PS52029"/>
    </source>
</evidence>
<dbReference type="SUPFAM" id="SSF47090">
    <property type="entry name" value="PGBD-like"/>
    <property type="match status" value="1"/>
</dbReference>
<dbReference type="PANTHER" id="PTHR41533">
    <property type="entry name" value="L,D-TRANSPEPTIDASE HI_1667-RELATED"/>
    <property type="match status" value="1"/>
</dbReference>
<dbReference type="GO" id="GO:0071555">
    <property type="term" value="P:cell wall organization"/>
    <property type="evidence" value="ECO:0007669"/>
    <property type="project" value="UniProtKB-UniRule"/>
</dbReference>
<keyword evidence="8" id="KW-0732">Signal</keyword>
<comment type="pathway">
    <text evidence="1 7">Cell wall biogenesis; peptidoglycan biosynthesis.</text>
</comment>
<dbReference type="EMBL" id="QLMG01000026">
    <property type="protein sequence ID" value="RAK15015.1"/>
    <property type="molecule type" value="Genomic_DNA"/>
</dbReference>
<organism evidence="10 11">
    <name type="scientific">Salipiger aestuarii</name>
    <dbReference type="NCBI Taxonomy" id="568098"/>
    <lineage>
        <taxon>Bacteria</taxon>
        <taxon>Pseudomonadati</taxon>
        <taxon>Pseudomonadota</taxon>
        <taxon>Alphaproteobacteria</taxon>
        <taxon>Rhodobacterales</taxon>
        <taxon>Roseobacteraceae</taxon>
        <taxon>Salipiger</taxon>
    </lineage>
</organism>
<proteinExistence type="inferred from homology"/>
<dbReference type="InterPro" id="IPR002477">
    <property type="entry name" value="Peptidoglycan-bd-like"/>
</dbReference>
<keyword evidence="11" id="KW-1185">Reference proteome</keyword>
<dbReference type="UniPathway" id="UPA00219"/>
<dbReference type="Proteomes" id="UP000249165">
    <property type="component" value="Unassembled WGS sequence"/>
</dbReference>
<dbReference type="GO" id="GO:0016740">
    <property type="term" value="F:transferase activity"/>
    <property type="evidence" value="ECO:0007669"/>
    <property type="project" value="UniProtKB-KW"/>
</dbReference>
<dbReference type="InterPro" id="IPR045380">
    <property type="entry name" value="LD_TPept_scaffold_dom"/>
</dbReference>
<evidence type="ECO:0000256" key="1">
    <source>
        <dbReference type="ARBA" id="ARBA00004752"/>
    </source>
</evidence>
<sequence length="542" mass="59782">MGSTRKRCLRMLKTGAALALVSGWMGSVTPVQAQTLSLTAYKQAVAESLSDDAEMARFYRERGFEPLWTAPGEAAAIRRAALIEALAGASDHGLPRARFAPSALVAQLRAARTDRERGLAEIALSRAYLDFAHALNGGLIDGRKVDSGIKRGPQRLSSRVLLDRLEAEDPRIVLGSLAPQSPEYARLMRARFELQHIIARGGWGDTIREGKLEPGQTGPGVVTLRDRLSRMGYLAPSLSAVYDARMTAAVVRFQSDHGLEADGVAGASTLTAVNIAPEERLKSVLVAMERERWMNLPDGLGQRHVLVNLTDYHARIVDGGKVSYETRSVVGAQDPDRQTPEFSDVMEFMVINPSWYVPRSIIVNEYLPLLRRNPGAVSHLEITNSRGQRVNRGRGFSQFSAASFPYAMRQPPGPQNALGQVKFMFPNKYNIYLHDTPSKHLFARNVRAFSHGCIRLGDPKDFAYALLAPQVDDPQGYFEQRLRTGAESRVNLDQPVPVHLIYRTAFTQARGHVNYRADVYGRDAKLWRALSAAGVALEGVQS</sequence>
<dbReference type="GO" id="GO:0008360">
    <property type="term" value="P:regulation of cell shape"/>
    <property type="evidence" value="ECO:0007669"/>
    <property type="project" value="UniProtKB-UniRule"/>
</dbReference>
<dbReference type="Gene3D" id="2.40.440.10">
    <property type="entry name" value="L,D-transpeptidase catalytic domain-like"/>
    <property type="match status" value="1"/>
</dbReference>
<dbReference type="Pfam" id="PF01471">
    <property type="entry name" value="PG_binding_1"/>
    <property type="match status" value="1"/>
</dbReference>
<dbReference type="CDD" id="cd16913">
    <property type="entry name" value="YkuD_like"/>
    <property type="match status" value="1"/>
</dbReference>
<evidence type="ECO:0000256" key="8">
    <source>
        <dbReference type="SAM" id="SignalP"/>
    </source>
</evidence>
<dbReference type="PROSITE" id="PS52029">
    <property type="entry name" value="LD_TPASE"/>
    <property type="match status" value="1"/>
</dbReference>
<dbReference type="InterPro" id="IPR036366">
    <property type="entry name" value="PGBDSf"/>
</dbReference>
<evidence type="ECO:0000256" key="5">
    <source>
        <dbReference type="ARBA" id="ARBA00022984"/>
    </source>
</evidence>
<comment type="similarity">
    <text evidence="2">Belongs to the YkuD family.</text>
</comment>
<dbReference type="GO" id="GO:0004180">
    <property type="term" value="F:carboxypeptidase activity"/>
    <property type="evidence" value="ECO:0007669"/>
    <property type="project" value="UniProtKB-ARBA"/>
</dbReference>
<dbReference type="InterPro" id="IPR038063">
    <property type="entry name" value="Transpep_catalytic_dom"/>
</dbReference>
<dbReference type="GO" id="GO:0009252">
    <property type="term" value="P:peptidoglycan biosynthetic process"/>
    <property type="evidence" value="ECO:0007669"/>
    <property type="project" value="UniProtKB-UniPathway"/>
</dbReference>
<dbReference type="InterPro" id="IPR052905">
    <property type="entry name" value="LD-transpeptidase_YkuD-like"/>
</dbReference>
<keyword evidence="6 7" id="KW-0961">Cell wall biogenesis/degradation</keyword>
<evidence type="ECO:0000256" key="7">
    <source>
        <dbReference type="PROSITE-ProRule" id="PRU01373"/>
    </source>
</evidence>
<keyword evidence="4 7" id="KW-0133">Cell shape</keyword>
<evidence type="ECO:0000256" key="2">
    <source>
        <dbReference type="ARBA" id="ARBA00005992"/>
    </source>
</evidence>